<gene>
    <name evidence="7 9" type="primary">hemG</name>
    <name evidence="9" type="ORF">EXH44_04115</name>
</gene>
<dbReference type="InterPro" id="IPR029039">
    <property type="entry name" value="Flavoprotein-like_sf"/>
</dbReference>
<dbReference type="PANTHER" id="PTHR38030">
    <property type="entry name" value="PROTOPORPHYRINOGEN IX DEHYDROGENASE [MENAQUINONE]"/>
    <property type="match status" value="1"/>
</dbReference>
<dbReference type="RefSeq" id="WP_162856392.1">
    <property type="nucleotide sequence ID" value="NZ_CP038145.1"/>
</dbReference>
<sequence>MKTAILYLTRDGQTKKIAEYLAQALNGDTTLISLRDVPQPSAEQLAQFDCIIIGASIRYGHFDPILEPFIQQHYALLNQKKSAFFSVNLTARKANRNTPETNVYTRKLLSRIQWKPNLVEVIAGALFYPRYAFFDRFMIRFIMKITKGDTDTSKEYEYTDWQKVSQFAEQIRKLS</sequence>
<dbReference type="Pfam" id="PF12724">
    <property type="entry name" value="Flavodoxin_5"/>
    <property type="match status" value="1"/>
</dbReference>
<accession>A0A4P7CF08</accession>
<dbReference type="GO" id="GO:0009055">
    <property type="term" value="F:electron transfer activity"/>
    <property type="evidence" value="ECO:0007669"/>
    <property type="project" value="InterPro"/>
</dbReference>
<evidence type="ECO:0000256" key="3">
    <source>
        <dbReference type="ARBA" id="ARBA00022741"/>
    </source>
</evidence>
<dbReference type="SUPFAM" id="SSF52218">
    <property type="entry name" value="Flavoproteins"/>
    <property type="match status" value="1"/>
</dbReference>
<reference evidence="9 10" key="1">
    <citation type="submission" date="2019-03" db="EMBL/GenBank/DDBJ databases">
        <authorList>
            <person name="Che Y."/>
            <person name="Zhou L."/>
        </authorList>
    </citation>
    <scope>NUCLEOTIDE SEQUENCE [LARGE SCALE GENOMIC DNA]</scope>
    <source>
        <strain evidence="9 10">AIFJ1607</strain>
    </source>
</reference>
<keyword evidence="7" id="KW-1003">Cell membrane</keyword>
<proteinExistence type="inferred from homology"/>
<evidence type="ECO:0000313" key="10">
    <source>
        <dbReference type="Proteomes" id="UP000294444"/>
    </source>
</evidence>
<dbReference type="AlphaFoldDB" id="A0A4P7CF08"/>
<dbReference type="GO" id="GO:0004729">
    <property type="term" value="F:oxygen-dependent protoporphyrinogen oxidase activity"/>
    <property type="evidence" value="ECO:0007669"/>
    <property type="project" value="InterPro"/>
</dbReference>
<dbReference type="HAMAP" id="MF_00853">
    <property type="entry name" value="HemG"/>
    <property type="match status" value="1"/>
</dbReference>
<dbReference type="PROSITE" id="PS50902">
    <property type="entry name" value="FLAVODOXIN_LIKE"/>
    <property type="match status" value="1"/>
</dbReference>
<dbReference type="PANTHER" id="PTHR38030:SF2">
    <property type="entry name" value="PROTOPORPHYRINOGEN IX DEHYDROGENASE [QUINONE]"/>
    <property type="match status" value="1"/>
</dbReference>
<evidence type="ECO:0000256" key="6">
    <source>
        <dbReference type="ARBA" id="ARBA00023244"/>
    </source>
</evidence>
<keyword evidence="2 7" id="KW-0288">FMN</keyword>
<dbReference type="InterPro" id="IPR026816">
    <property type="entry name" value="Flavodoxin_dom"/>
</dbReference>
<dbReference type="InterPro" id="IPR008254">
    <property type="entry name" value="Flavodoxin/NO_synth"/>
</dbReference>
<dbReference type="UniPathway" id="UPA00251">
    <property type="reaction ID" value="UER00324"/>
</dbReference>
<feature type="domain" description="Flavodoxin-like" evidence="8">
    <location>
        <begin position="3"/>
        <end position="166"/>
    </location>
</feature>
<dbReference type="EC" id="1.3.5.3" evidence="7"/>
<keyword evidence="5" id="KW-0472">Membrane</keyword>
<dbReference type="PROSITE" id="PS00201">
    <property type="entry name" value="FLAVODOXIN"/>
    <property type="match status" value="1"/>
</dbReference>
<evidence type="ECO:0000256" key="1">
    <source>
        <dbReference type="ARBA" id="ARBA00022630"/>
    </source>
</evidence>
<keyword evidence="6 7" id="KW-0627">Porphyrin biosynthesis</keyword>
<keyword evidence="10" id="KW-1185">Reference proteome</keyword>
<keyword evidence="3 7" id="KW-0547">Nucleotide-binding</keyword>
<comment type="similarity">
    <text evidence="7">Belongs to the HemG family.</text>
</comment>
<dbReference type="InterPro" id="IPR044264">
    <property type="entry name" value="HemG"/>
</dbReference>
<organism evidence="9 10">
    <name type="scientific">Actinobacillus indolicus</name>
    <dbReference type="NCBI Taxonomy" id="51049"/>
    <lineage>
        <taxon>Bacteria</taxon>
        <taxon>Pseudomonadati</taxon>
        <taxon>Pseudomonadota</taxon>
        <taxon>Gammaproteobacteria</taxon>
        <taxon>Pasteurellales</taxon>
        <taxon>Pasteurellaceae</taxon>
        <taxon>Actinobacillus</taxon>
    </lineage>
</organism>
<keyword evidence="4 7" id="KW-0560">Oxidoreductase</keyword>
<dbReference type="NCBIfam" id="NF008316">
    <property type="entry name" value="PRK11104.1"/>
    <property type="match status" value="1"/>
</dbReference>
<evidence type="ECO:0000259" key="8">
    <source>
        <dbReference type="PROSITE" id="PS50902"/>
    </source>
</evidence>
<dbReference type="GO" id="GO:0070819">
    <property type="term" value="F:menaquinone-dependent protoporphyrinogen oxidase activity"/>
    <property type="evidence" value="ECO:0007669"/>
    <property type="project" value="UniProtKB-UniRule"/>
</dbReference>
<comment type="function">
    <text evidence="7">Catalyzes the 6-electron oxidation of protoporphyrinogen IX to form protoporphyrin IX; under anaerobic conditions uses menaquinone as an electron acceptor, under aerobic conditions uses ubiquinone as an electron acceptor.</text>
</comment>
<comment type="catalytic activity">
    <reaction evidence="7">
        <text>protoporphyrinogen IX + 3 a menaquinone = protoporphyrin IX + 3 a menaquinol</text>
        <dbReference type="Rhea" id="RHEA:27409"/>
        <dbReference type="Rhea" id="RHEA-COMP:9537"/>
        <dbReference type="Rhea" id="RHEA-COMP:9539"/>
        <dbReference type="ChEBI" id="CHEBI:16374"/>
        <dbReference type="ChEBI" id="CHEBI:18151"/>
        <dbReference type="ChEBI" id="CHEBI:57306"/>
        <dbReference type="ChEBI" id="CHEBI:57307"/>
        <dbReference type="EC" id="1.3.5.3"/>
    </reaction>
</comment>
<dbReference type="GO" id="GO:0010181">
    <property type="term" value="F:FMN binding"/>
    <property type="evidence" value="ECO:0007669"/>
    <property type="project" value="UniProtKB-UniRule"/>
</dbReference>
<evidence type="ECO:0000256" key="2">
    <source>
        <dbReference type="ARBA" id="ARBA00022643"/>
    </source>
</evidence>
<evidence type="ECO:0000256" key="5">
    <source>
        <dbReference type="ARBA" id="ARBA00023136"/>
    </source>
</evidence>
<dbReference type="InterPro" id="IPR001226">
    <property type="entry name" value="Flavodoxin_CS"/>
</dbReference>
<dbReference type="KEGG" id="aio:EXH44_04115"/>
<comment type="pathway">
    <text evidence="7">Porphyrin-containing compound metabolism; protoporphyrin-IX biosynthesis; protoporphyrin-IX from protoporphyrinogen-IX: step 1/1.</text>
</comment>
<comment type="subcellular location">
    <subcellularLocation>
        <location evidence="7">Cell membrane</location>
        <topology evidence="7">Peripheral membrane protein</topology>
    </subcellularLocation>
</comment>
<comment type="catalytic activity">
    <reaction evidence="7">
        <text>protoporphyrinogen IX + 3 a ubiquinone = protoporphyrin IX + 3 a ubiquinol</text>
        <dbReference type="Rhea" id="RHEA:63936"/>
        <dbReference type="Rhea" id="RHEA-COMP:9565"/>
        <dbReference type="Rhea" id="RHEA-COMP:9566"/>
        <dbReference type="ChEBI" id="CHEBI:16389"/>
        <dbReference type="ChEBI" id="CHEBI:17976"/>
        <dbReference type="ChEBI" id="CHEBI:57306"/>
        <dbReference type="ChEBI" id="CHEBI:57307"/>
    </reaction>
</comment>
<dbReference type="Gene3D" id="3.40.50.360">
    <property type="match status" value="1"/>
</dbReference>
<evidence type="ECO:0000256" key="4">
    <source>
        <dbReference type="ARBA" id="ARBA00023002"/>
    </source>
</evidence>
<evidence type="ECO:0000313" key="9">
    <source>
        <dbReference type="EMBL" id="QBQ63476.1"/>
    </source>
</evidence>
<protein>
    <recommendedName>
        <fullName evidence="7">Protoporphyrinogen IX dehydrogenase [quinone]</fullName>
        <ecNumber evidence="7">1.3.5.3</ecNumber>
    </recommendedName>
    <alternativeName>
        <fullName evidence="7">Protoporphyrinogen IX dehydrogenase [menaquinone]</fullName>
    </alternativeName>
    <alternativeName>
        <fullName evidence="7">Protoporphyrinogen IX dehydrogenase [ubiquinone]</fullName>
    </alternativeName>
    <alternativeName>
        <fullName evidence="7">Protoporphyrinogen oxidase</fullName>
        <shortName evidence="7">PPO</shortName>
    </alternativeName>
</protein>
<dbReference type="EMBL" id="CP038145">
    <property type="protein sequence ID" value="QBQ63476.1"/>
    <property type="molecule type" value="Genomic_DNA"/>
</dbReference>
<dbReference type="InterPro" id="IPR052200">
    <property type="entry name" value="Protoporphyrinogen_IX_DH"/>
</dbReference>
<name>A0A4P7CF08_9PAST</name>
<evidence type="ECO:0000256" key="7">
    <source>
        <dbReference type="HAMAP-Rule" id="MF_00853"/>
    </source>
</evidence>
<dbReference type="GO" id="GO:0006782">
    <property type="term" value="P:protoporphyrinogen IX biosynthetic process"/>
    <property type="evidence" value="ECO:0007669"/>
    <property type="project" value="UniProtKB-UniRule"/>
</dbReference>
<dbReference type="Proteomes" id="UP000294444">
    <property type="component" value="Chromosome"/>
</dbReference>
<comment type="cofactor">
    <cofactor evidence="7">
        <name>FMN</name>
        <dbReference type="ChEBI" id="CHEBI:58210"/>
    </cofactor>
    <text evidence="7">Binds 1 FMN non-covalently per subunit.</text>
</comment>
<comment type="catalytic activity">
    <reaction evidence="7">
        <text>protoporphyrinogen IX + 3 a quinone = protoporphyrin IX + 3 a quinol</text>
        <dbReference type="Rhea" id="RHEA:65032"/>
        <dbReference type="ChEBI" id="CHEBI:24646"/>
        <dbReference type="ChEBI" id="CHEBI:57306"/>
        <dbReference type="ChEBI" id="CHEBI:57307"/>
        <dbReference type="ChEBI" id="CHEBI:132124"/>
        <dbReference type="EC" id="1.3.5.3"/>
    </reaction>
</comment>
<keyword evidence="1 7" id="KW-0285">Flavoprotein</keyword>
<dbReference type="GO" id="GO:0005886">
    <property type="term" value="C:plasma membrane"/>
    <property type="evidence" value="ECO:0007669"/>
    <property type="project" value="UniProtKB-SubCell"/>
</dbReference>